<dbReference type="Gene3D" id="1.10.1200.10">
    <property type="entry name" value="ACP-like"/>
    <property type="match status" value="1"/>
</dbReference>
<dbReference type="Gene3D" id="3.30.559.30">
    <property type="entry name" value="Nonribosomal peptide synthetase, condensation domain"/>
    <property type="match status" value="1"/>
</dbReference>
<dbReference type="InterPro" id="IPR001242">
    <property type="entry name" value="Condensation_dom"/>
</dbReference>
<evidence type="ECO:0000259" key="4">
    <source>
        <dbReference type="PROSITE" id="PS50075"/>
    </source>
</evidence>
<dbReference type="EMBL" id="SOCP01000008">
    <property type="protein sequence ID" value="TDV48684.1"/>
    <property type="molecule type" value="Genomic_DNA"/>
</dbReference>
<evidence type="ECO:0000256" key="3">
    <source>
        <dbReference type="ARBA" id="ARBA00022553"/>
    </source>
</evidence>
<dbReference type="InterPro" id="IPR006162">
    <property type="entry name" value="Ppantetheine_attach_site"/>
</dbReference>
<accession>A0A4R7VH74</accession>
<dbReference type="GO" id="GO:0031177">
    <property type="term" value="F:phosphopantetheine binding"/>
    <property type="evidence" value="ECO:0007669"/>
    <property type="project" value="InterPro"/>
</dbReference>
<comment type="cofactor">
    <cofactor evidence="1">
        <name>pantetheine 4'-phosphate</name>
        <dbReference type="ChEBI" id="CHEBI:47942"/>
    </cofactor>
</comment>
<dbReference type="PROSITE" id="PS00012">
    <property type="entry name" value="PHOSPHOPANTETHEINE"/>
    <property type="match status" value="1"/>
</dbReference>
<keyword evidence="6" id="KW-1185">Reference proteome</keyword>
<evidence type="ECO:0000313" key="5">
    <source>
        <dbReference type="EMBL" id="TDV48684.1"/>
    </source>
</evidence>
<dbReference type="Pfam" id="PF00550">
    <property type="entry name" value="PP-binding"/>
    <property type="match status" value="1"/>
</dbReference>
<dbReference type="GO" id="GO:0043041">
    <property type="term" value="P:amino acid activation for nonribosomal peptide biosynthetic process"/>
    <property type="evidence" value="ECO:0007669"/>
    <property type="project" value="TreeGrafter"/>
</dbReference>
<evidence type="ECO:0000256" key="2">
    <source>
        <dbReference type="ARBA" id="ARBA00022450"/>
    </source>
</evidence>
<dbReference type="GO" id="GO:0044550">
    <property type="term" value="P:secondary metabolite biosynthetic process"/>
    <property type="evidence" value="ECO:0007669"/>
    <property type="project" value="TreeGrafter"/>
</dbReference>
<gene>
    <name evidence="5" type="ORF">CLV71_10844</name>
</gene>
<dbReference type="InterPro" id="IPR023213">
    <property type="entry name" value="CAT-like_dom_sf"/>
</dbReference>
<dbReference type="Proteomes" id="UP000294927">
    <property type="component" value="Unassembled WGS sequence"/>
</dbReference>
<dbReference type="SMART" id="SM00823">
    <property type="entry name" value="PKS_PP"/>
    <property type="match status" value="1"/>
</dbReference>
<keyword evidence="3" id="KW-0597">Phosphoprotein</keyword>
<sequence length="516" mass="54768">MTVDLDVTPAQRTQLLGTQISVDPRTGFRGHAIDLGAGVDHARAQHVWETLLRTRANLRVRFVDDGDRVRQRVRAFADLPERCRRLPARNEAGATVPDHFPEVPDVFGDTPVMASFARADDGRGRLFLHLHHALVDEHSLALLGEEARRVVGGHAGADDTDAYVRAAHALSDAASGDGESEREYWRRQLVRPEPFTALVDGTADQDPPESESLRLELAAATVAGIHATARALRVTPTILAQAALVVVNQRARPGTVVPVGIPLSLRDHVDVGFDAVGLYLNVLPSVTAAADEDTLAEIVRRVRSNVLELNRHKYVPLWRIPELAGLPRSRVTFAATSYFGTTLALRHDSGGADRVLPGGALPAQAMHVDVTLGSEHGTLDLFQHASTGSRAQGAALLDAFAAVLAALGGDTAARVAEVDGVAPTVARTPRSPVTAPVRDEGLAATIATAVRDVVGYDVGRDTDVFDAGVSSVSAARVVASLRTAGLPVKVRDVFAHPTVNRLAGLVASRVRVGSGS</sequence>
<dbReference type="GO" id="GO:0003824">
    <property type="term" value="F:catalytic activity"/>
    <property type="evidence" value="ECO:0007669"/>
    <property type="project" value="InterPro"/>
</dbReference>
<dbReference type="Gene3D" id="3.30.559.10">
    <property type="entry name" value="Chloramphenicol acetyltransferase-like domain"/>
    <property type="match status" value="1"/>
</dbReference>
<dbReference type="SUPFAM" id="SSF47336">
    <property type="entry name" value="ACP-like"/>
    <property type="match status" value="1"/>
</dbReference>
<dbReference type="PANTHER" id="PTHR45527:SF1">
    <property type="entry name" value="FATTY ACID SYNTHASE"/>
    <property type="match status" value="1"/>
</dbReference>
<reference evidence="5 6" key="1">
    <citation type="submission" date="2019-03" db="EMBL/GenBank/DDBJ databases">
        <title>Genomic Encyclopedia of Archaeal and Bacterial Type Strains, Phase II (KMG-II): from individual species to whole genera.</title>
        <authorList>
            <person name="Goeker M."/>
        </authorList>
    </citation>
    <scope>NUCLEOTIDE SEQUENCE [LARGE SCALE GENOMIC DNA]</scope>
    <source>
        <strain evidence="5 6">DSM 45499</strain>
    </source>
</reference>
<feature type="domain" description="Carrier" evidence="4">
    <location>
        <begin position="433"/>
        <end position="510"/>
    </location>
</feature>
<dbReference type="PANTHER" id="PTHR45527">
    <property type="entry name" value="NONRIBOSOMAL PEPTIDE SYNTHETASE"/>
    <property type="match status" value="1"/>
</dbReference>
<name>A0A4R7VH74_9PSEU</name>
<proteinExistence type="predicted"/>
<dbReference type="PROSITE" id="PS50075">
    <property type="entry name" value="CARRIER"/>
    <property type="match status" value="1"/>
</dbReference>
<protein>
    <submittedName>
        <fullName evidence="5">Phosphopantetheine binding protein</fullName>
    </submittedName>
</protein>
<dbReference type="InterPro" id="IPR036736">
    <property type="entry name" value="ACP-like_sf"/>
</dbReference>
<dbReference type="RefSeq" id="WP_133904740.1">
    <property type="nucleotide sequence ID" value="NZ_SOCP01000008.1"/>
</dbReference>
<dbReference type="AlphaFoldDB" id="A0A4R7VH74"/>
<dbReference type="InterPro" id="IPR009081">
    <property type="entry name" value="PP-bd_ACP"/>
</dbReference>
<dbReference type="Pfam" id="PF00668">
    <property type="entry name" value="Condensation"/>
    <property type="match status" value="1"/>
</dbReference>
<dbReference type="SUPFAM" id="SSF52777">
    <property type="entry name" value="CoA-dependent acyltransferases"/>
    <property type="match status" value="2"/>
</dbReference>
<dbReference type="GO" id="GO:0008610">
    <property type="term" value="P:lipid biosynthetic process"/>
    <property type="evidence" value="ECO:0007669"/>
    <property type="project" value="UniProtKB-ARBA"/>
</dbReference>
<keyword evidence="2" id="KW-0596">Phosphopantetheine</keyword>
<dbReference type="OrthoDB" id="9875617at2"/>
<evidence type="ECO:0000313" key="6">
    <source>
        <dbReference type="Proteomes" id="UP000294927"/>
    </source>
</evidence>
<evidence type="ECO:0000256" key="1">
    <source>
        <dbReference type="ARBA" id="ARBA00001957"/>
    </source>
</evidence>
<dbReference type="InterPro" id="IPR020806">
    <property type="entry name" value="PKS_PP-bd"/>
</dbReference>
<comment type="caution">
    <text evidence="5">The sequence shown here is derived from an EMBL/GenBank/DDBJ whole genome shotgun (WGS) entry which is preliminary data.</text>
</comment>
<organism evidence="5 6">
    <name type="scientific">Actinophytocola oryzae</name>
    <dbReference type="NCBI Taxonomy" id="502181"/>
    <lineage>
        <taxon>Bacteria</taxon>
        <taxon>Bacillati</taxon>
        <taxon>Actinomycetota</taxon>
        <taxon>Actinomycetes</taxon>
        <taxon>Pseudonocardiales</taxon>
        <taxon>Pseudonocardiaceae</taxon>
    </lineage>
</organism>
<dbReference type="GO" id="GO:0005737">
    <property type="term" value="C:cytoplasm"/>
    <property type="evidence" value="ECO:0007669"/>
    <property type="project" value="TreeGrafter"/>
</dbReference>